<gene>
    <name evidence="1" type="ORF">CR194_13030</name>
</gene>
<dbReference type="OrthoDB" id="1258529at2"/>
<dbReference type="EMBL" id="PDOD01000003">
    <property type="protein sequence ID" value="PYZ92588.1"/>
    <property type="molecule type" value="Genomic_DNA"/>
</dbReference>
<dbReference type="AlphaFoldDB" id="A0A323TBG0"/>
<comment type="caution">
    <text evidence="1">The sequence shown here is derived from an EMBL/GenBank/DDBJ whole genome shotgun (WGS) entry which is preliminary data.</text>
</comment>
<reference evidence="1 2" key="1">
    <citation type="submission" date="2017-10" db="EMBL/GenBank/DDBJ databases">
        <title>Bacillus sp. nov., a halophilic bacterium isolated from a Keqin Lake.</title>
        <authorList>
            <person name="Wang H."/>
        </authorList>
    </citation>
    <scope>NUCLEOTIDE SEQUENCE [LARGE SCALE GENOMIC DNA]</scope>
    <source>
        <strain evidence="1 2">KQ-12</strain>
    </source>
</reference>
<accession>A0A323TBG0</accession>
<proteinExistence type="predicted"/>
<dbReference type="RefSeq" id="WP_110610138.1">
    <property type="nucleotide sequence ID" value="NZ_PDOD01000003.1"/>
</dbReference>
<sequence length="150" mass="17935">MSVLKRVVIKEELVKLTGNYKAALILNQMIYWSQHVRDFDLFIAEEKKRVEDPKREAKHGWFFKTAQELGEETLTYFASTSIRRYMRRLVEAGWLEERCNPKHKWDRTTQYRVHLINIQKDLHELGEQLDNYKVDLSFLTTATSDEQIDL</sequence>
<keyword evidence="2" id="KW-1185">Reference proteome</keyword>
<name>A0A323TBG0_9BACI</name>
<dbReference type="Proteomes" id="UP000248214">
    <property type="component" value="Unassembled WGS sequence"/>
</dbReference>
<evidence type="ECO:0000313" key="2">
    <source>
        <dbReference type="Proteomes" id="UP000248214"/>
    </source>
</evidence>
<organism evidence="1 2">
    <name type="scientific">Salipaludibacillus keqinensis</name>
    <dbReference type="NCBI Taxonomy" id="2045207"/>
    <lineage>
        <taxon>Bacteria</taxon>
        <taxon>Bacillati</taxon>
        <taxon>Bacillota</taxon>
        <taxon>Bacilli</taxon>
        <taxon>Bacillales</taxon>
        <taxon>Bacillaceae</taxon>
    </lineage>
</organism>
<protein>
    <submittedName>
        <fullName evidence="1">Uncharacterized protein</fullName>
    </submittedName>
</protein>
<evidence type="ECO:0000313" key="1">
    <source>
        <dbReference type="EMBL" id="PYZ92588.1"/>
    </source>
</evidence>